<keyword evidence="1" id="KW-1133">Transmembrane helix</keyword>
<comment type="caution">
    <text evidence="2">The sequence shown here is derived from an EMBL/GenBank/DDBJ whole genome shotgun (WGS) entry which is preliminary data.</text>
</comment>
<reference evidence="2" key="2">
    <citation type="submission" date="2021-04" db="EMBL/GenBank/DDBJ databases">
        <authorList>
            <person name="Karlyshev A.V."/>
        </authorList>
    </citation>
    <scope>NUCLEOTIDE SEQUENCE</scope>
    <source>
        <strain evidence="2">LMG 29479</strain>
    </source>
</reference>
<name>A0A8J7VYV1_9GAMM</name>
<dbReference type="EMBL" id="JAGQFT010000253">
    <property type="protein sequence ID" value="MBR0564168.1"/>
    <property type="molecule type" value="Genomic_DNA"/>
</dbReference>
<dbReference type="InterPro" id="IPR032092">
    <property type="entry name" value="PilW"/>
</dbReference>
<evidence type="ECO:0000256" key="1">
    <source>
        <dbReference type="SAM" id="Phobius"/>
    </source>
</evidence>
<evidence type="ECO:0000313" key="2">
    <source>
        <dbReference type="EMBL" id="MBR0564168.1"/>
    </source>
</evidence>
<sequence length="395" mass="40729">MTGGRTKVRGVSLIELMIALLIGSLLLLGLVQIFSASRTSYQMSEGVARVQENARFAIDFLQRDIRMAGHFGCVNDQAHWVKGEGDPALHLGASLPLAHPLNFAVSVQGYEASGTAPGNSVQIGAAAGGWSPGLPTTISGLSPAAGSDIIVLRFLGSRAVPVTAIAGSAGAETLTIPTSTGIESLREEGVGEPDLFGVADCSHADVFPGAAADGAVTVGAAVPDTELTGRYTAHPAGQTAVYRAHSIVYYVAPGASGEPALWRAWANAAGAYPPGNREELVEGVESLQLLFGRDEEPVLDSSSPPRGNITVQGTAAAVVAGASTDAEVANEWRRVGQVQIGLLARSPARAAAMAATEGASPRVLGVVYTPAENNDARVRIAYETTVALRNRLFGN</sequence>
<dbReference type="AlphaFoldDB" id="A0A8J7VYV1"/>
<keyword evidence="1" id="KW-0812">Transmembrane</keyword>
<dbReference type="GO" id="GO:0043683">
    <property type="term" value="P:type IV pilus assembly"/>
    <property type="evidence" value="ECO:0007669"/>
    <property type="project" value="InterPro"/>
</dbReference>
<feature type="transmembrane region" description="Helical" evidence="1">
    <location>
        <begin position="12"/>
        <end position="34"/>
    </location>
</feature>
<dbReference type="PROSITE" id="PS00409">
    <property type="entry name" value="PROKAR_NTER_METHYL"/>
    <property type="match status" value="1"/>
</dbReference>
<keyword evidence="4" id="KW-1185">Reference proteome</keyword>
<organism evidence="2">
    <name type="scientific">Coralloluteibacterium stylophorae</name>
    <dbReference type="NCBI Taxonomy" id="1776034"/>
    <lineage>
        <taxon>Bacteria</taxon>
        <taxon>Pseudomonadati</taxon>
        <taxon>Pseudomonadota</taxon>
        <taxon>Gammaproteobacteria</taxon>
        <taxon>Lysobacterales</taxon>
        <taxon>Lysobacteraceae</taxon>
        <taxon>Coralloluteibacterium</taxon>
    </lineage>
</organism>
<dbReference type="Pfam" id="PF07963">
    <property type="entry name" value="N_methyl"/>
    <property type="match status" value="1"/>
</dbReference>
<dbReference type="Proteomes" id="UP000675747">
    <property type="component" value="Unassembled WGS sequence"/>
</dbReference>
<keyword evidence="1" id="KW-0472">Membrane</keyword>
<protein>
    <submittedName>
        <fullName evidence="2">PilW family protein</fullName>
    </submittedName>
</protein>
<dbReference type="RefSeq" id="WP_211928027.1">
    <property type="nucleotide sequence ID" value="NZ_JAGQFT020000003.1"/>
</dbReference>
<gene>
    <name evidence="3" type="ORF">KB893_005900</name>
    <name evidence="2" type="ORF">KB893_16920</name>
</gene>
<evidence type="ECO:0000313" key="3">
    <source>
        <dbReference type="EMBL" id="MBS7456664.1"/>
    </source>
</evidence>
<dbReference type="InterPro" id="IPR012902">
    <property type="entry name" value="N_methyl_site"/>
</dbReference>
<dbReference type="Pfam" id="PF16074">
    <property type="entry name" value="PilW"/>
    <property type="match status" value="1"/>
</dbReference>
<accession>A0A8J7VYV1</accession>
<evidence type="ECO:0000313" key="4">
    <source>
        <dbReference type="Proteomes" id="UP000675747"/>
    </source>
</evidence>
<reference evidence="3 4" key="1">
    <citation type="journal article" date="2021" name="Microbiol. Resour. Announc.">
        <title>Draft Genome Sequence of Coralloluteibacterium stylophorae LMG 29479T.</title>
        <authorList>
            <person name="Karlyshev A.V."/>
            <person name="Kudryashova E.B."/>
            <person name="Ariskina E.V."/>
            <person name="Conroy A.P."/>
            <person name="Abidueva E.Y."/>
        </authorList>
    </citation>
    <scope>NUCLEOTIDE SEQUENCE [LARGE SCALE GENOMIC DNA]</scope>
    <source>
        <strain evidence="3 4">LMG 29479</strain>
    </source>
</reference>
<dbReference type="EMBL" id="JAGQFT020000003">
    <property type="protein sequence ID" value="MBS7456664.1"/>
    <property type="molecule type" value="Genomic_DNA"/>
</dbReference>
<proteinExistence type="predicted"/>